<evidence type="ECO:0000313" key="8">
    <source>
        <dbReference type="EMBL" id="KAL3746912.1"/>
    </source>
</evidence>
<accession>A0ABD3L5T4</accession>
<dbReference type="SMART" id="SM00369">
    <property type="entry name" value="LRR_TYP"/>
    <property type="match status" value="4"/>
</dbReference>
<dbReference type="PANTHER" id="PTHR11017">
    <property type="entry name" value="LEUCINE-RICH REPEAT-CONTAINING PROTEIN"/>
    <property type="match status" value="1"/>
</dbReference>
<dbReference type="Pfam" id="PF23598">
    <property type="entry name" value="LRR_14"/>
    <property type="match status" value="1"/>
</dbReference>
<gene>
    <name evidence="8" type="ORF">ACJRO7_015793</name>
</gene>
<feature type="compositionally biased region" description="Basic and acidic residues" evidence="4">
    <location>
        <begin position="1139"/>
        <end position="1149"/>
    </location>
</feature>
<dbReference type="SUPFAM" id="SSF52540">
    <property type="entry name" value="P-loop containing nucleoside triphosphate hydrolases"/>
    <property type="match status" value="1"/>
</dbReference>
<dbReference type="InterPro" id="IPR055414">
    <property type="entry name" value="LRR_R13L4/SHOC2-like"/>
</dbReference>
<dbReference type="GO" id="GO:0051707">
    <property type="term" value="P:response to other organism"/>
    <property type="evidence" value="ECO:0007669"/>
    <property type="project" value="UniProtKB-ARBA"/>
</dbReference>
<dbReference type="EMBL" id="JBJKBG010000003">
    <property type="protein sequence ID" value="KAL3746912.1"/>
    <property type="molecule type" value="Genomic_DNA"/>
</dbReference>
<name>A0ABD3L5T4_EUCGL</name>
<keyword evidence="1" id="KW-0433">Leucine-rich repeat</keyword>
<feature type="compositionally biased region" description="Basic and acidic residues" evidence="4">
    <location>
        <begin position="1106"/>
        <end position="1131"/>
    </location>
</feature>
<comment type="caution">
    <text evidence="8">The sequence shown here is derived from an EMBL/GenBank/DDBJ whole genome shotgun (WGS) entry which is preliminary data.</text>
</comment>
<feature type="non-terminal residue" evidence="8">
    <location>
        <position position="1177"/>
    </location>
</feature>
<evidence type="ECO:0008006" key="10">
    <source>
        <dbReference type="Google" id="ProtNLM"/>
    </source>
</evidence>
<feature type="domain" description="Disease resistance protein Roq1-like winged-helix" evidence="6">
    <location>
        <begin position="277"/>
        <end position="344"/>
    </location>
</feature>
<evidence type="ECO:0000256" key="3">
    <source>
        <dbReference type="ARBA" id="ARBA00022821"/>
    </source>
</evidence>
<evidence type="ECO:0000259" key="7">
    <source>
        <dbReference type="Pfam" id="PF23598"/>
    </source>
</evidence>
<protein>
    <recommendedName>
        <fullName evidence="10">AAA+ ATPase domain-containing protein</fullName>
    </recommendedName>
</protein>
<keyword evidence="3" id="KW-0611">Plant defense</keyword>
<dbReference type="Pfam" id="PF23282">
    <property type="entry name" value="WHD_ROQ1"/>
    <property type="match status" value="1"/>
</dbReference>
<feature type="domain" description="Disease resistance R13L4/SHOC-2-like LRR" evidence="7">
    <location>
        <begin position="604"/>
        <end position="693"/>
    </location>
</feature>
<dbReference type="InterPro" id="IPR032675">
    <property type="entry name" value="LRR_dom_sf"/>
</dbReference>
<organism evidence="8 9">
    <name type="scientific">Eucalyptus globulus</name>
    <name type="common">Tasmanian blue gum</name>
    <dbReference type="NCBI Taxonomy" id="34317"/>
    <lineage>
        <taxon>Eukaryota</taxon>
        <taxon>Viridiplantae</taxon>
        <taxon>Streptophyta</taxon>
        <taxon>Embryophyta</taxon>
        <taxon>Tracheophyta</taxon>
        <taxon>Spermatophyta</taxon>
        <taxon>Magnoliopsida</taxon>
        <taxon>eudicotyledons</taxon>
        <taxon>Gunneridae</taxon>
        <taxon>Pentapetalae</taxon>
        <taxon>rosids</taxon>
        <taxon>malvids</taxon>
        <taxon>Myrtales</taxon>
        <taxon>Myrtaceae</taxon>
        <taxon>Myrtoideae</taxon>
        <taxon>Eucalypteae</taxon>
        <taxon>Eucalyptus</taxon>
    </lineage>
</organism>
<evidence type="ECO:0000259" key="6">
    <source>
        <dbReference type="Pfam" id="PF23282"/>
    </source>
</evidence>
<evidence type="ECO:0000256" key="1">
    <source>
        <dbReference type="ARBA" id="ARBA00022614"/>
    </source>
</evidence>
<dbReference type="Proteomes" id="UP001634007">
    <property type="component" value="Unassembled WGS sequence"/>
</dbReference>
<dbReference type="Gene3D" id="3.40.50.300">
    <property type="entry name" value="P-loop containing nucleotide triphosphate hydrolases"/>
    <property type="match status" value="1"/>
</dbReference>
<dbReference type="Gene3D" id="3.80.10.10">
    <property type="entry name" value="Ribonuclease Inhibitor"/>
    <property type="match status" value="3"/>
</dbReference>
<evidence type="ECO:0000313" key="9">
    <source>
        <dbReference type="Proteomes" id="UP001634007"/>
    </source>
</evidence>
<feature type="region of interest" description="Disordered" evidence="4">
    <location>
        <begin position="1106"/>
        <end position="1149"/>
    </location>
</feature>
<dbReference type="PRINTS" id="PR00364">
    <property type="entry name" value="DISEASERSIST"/>
</dbReference>
<dbReference type="AlphaFoldDB" id="A0ABD3L5T4"/>
<dbReference type="InterPro" id="IPR044974">
    <property type="entry name" value="Disease_R_plants"/>
</dbReference>
<dbReference type="InterPro" id="IPR002182">
    <property type="entry name" value="NB-ARC"/>
</dbReference>
<dbReference type="Pfam" id="PF00931">
    <property type="entry name" value="NB-ARC"/>
    <property type="match status" value="1"/>
</dbReference>
<keyword evidence="2" id="KW-0677">Repeat</keyword>
<keyword evidence="9" id="KW-1185">Reference proteome</keyword>
<dbReference type="PANTHER" id="PTHR11017:SF570">
    <property type="entry name" value="DISEASE RESISTANCE PROTEIN (TIR-NBS CLASS)-RELATED"/>
    <property type="match status" value="1"/>
</dbReference>
<dbReference type="SUPFAM" id="SSF52058">
    <property type="entry name" value="L domain-like"/>
    <property type="match status" value="2"/>
</dbReference>
<dbReference type="Gene3D" id="1.10.8.430">
    <property type="entry name" value="Helical domain of apoptotic protease-activating factors"/>
    <property type="match status" value="1"/>
</dbReference>
<dbReference type="GO" id="GO:0006952">
    <property type="term" value="P:defense response"/>
    <property type="evidence" value="ECO:0007669"/>
    <property type="project" value="UniProtKB-KW"/>
</dbReference>
<dbReference type="InterPro" id="IPR036390">
    <property type="entry name" value="WH_DNA-bd_sf"/>
</dbReference>
<feature type="non-terminal residue" evidence="8">
    <location>
        <position position="1"/>
    </location>
</feature>
<reference evidence="8 9" key="1">
    <citation type="submission" date="2024-11" db="EMBL/GenBank/DDBJ databases">
        <title>Chromosome-level genome assembly of Eucalyptus globulus Labill. provides insights into its genome evolution.</title>
        <authorList>
            <person name="Li X."/>
        </authorList>
    </citation>
    <scope>NUCLEOTIDE SEQUENCE [LARGE SCALE GENOMIC DNA]</scope>
    <source>
        <strain evidence="8">CL2024</strain>
        <tissue evidence="8">Fresh tender leaves</tissue>
    </source>
</reference>
<sequence length="1177" mass="133641">QVHIVKSVVEEVLKKLETKKETMPQQLVGHEDRIKYLTDLLDVNHLDVRFIGIYGMGGVGKTTIAKVVFNRLHSHFGKYCSFLKDVRETSSTKEGIIRLQKKLLSDIGRPESAKQIEDIEEGMRRIRATLSNKKVLIVLDDVDKKVLIKNLMGNAKLYLGSRVIITTRNIDILQVEGSEVKIEQYEMEMMDDSLALRLFCRHAFHRDYPLDDYRELSRKIVSLMGGLPLAIEVVGSLLKYKEDKTIWEEKIIKLTEVLDKGILDVLKISYDELDEFQKKIFLDIACFFFNEKKTDAIYMWESCKFYPRGGIEVLTKRCLIKTLDGDKFWMHDQLIALGKQIVYEENQDDPAKRSRLWNAEEALQIIGTEERKDKVQALEIDGLDDNIEIKSEDFKSLPNLRFLRLGHGTFVGDFSKCRSNLRWISWRHPENFRANNIYLDHLIVFKLDISILNDDSKAWDLIKRARNLKVLSLTRCHGITRIPDFSKCLALEKLTLKRCSKLKRIESFIGDLRPLIELEVERCMELKYLPENLGDLVDLERFSLSGCSKLRELPGSLGKLTSLIDLDLSCCRGLTYLPEEVGALSKLKHFLLQGCCGLIELPGSLGNLTSLAKLDLSHTKIAKLPSSIKGLAKLKSFLLKDTRIRELPNSIGKLKSLCVLRLSKIGFSSLEHHVWQLPGGISMLKDLEELDLSWHNELRIDIPDQIGELSSLRILNLEGTCICKIPRTINKLHHIQKLNLRGCHVIRWLPELPRSLTCLLLQSKSLLLVPNLWNLTSLVELLLSDASRNTGQSKVITRCNLMWIGRLPRLKKLDLNLLNFNAPSELASLSHLEELALSHLALATPLQLPSSLLRLILRFFSIKGAKLLPSCLKLSNLSTLEFCSGEVKDIPLNGLPKLENLIVHDCKLLQRLSIPLKLTKLQRVCVACCPQLVEIQVLGPLESLESFSIFQCVSLRRIGELSYLTNLKTLEIERCNVLTNVEGLHKLRSLEYLKVIRCTSLGRFIGASGTNIPDDCSINIEGISTNRYGEEILPDTSNKPPLRDVEFTVGVHCKGCVSKKFKCVREMEGLLSMQFDRDMGTFKVIKAKYAEAPAEISREKMTRADEIIPPKKEKEGSEAKEKEGGGKDKKGGGCIQAAESRDGWGEVEGQRMEEYQRECGYGGCVHWEAIYLDAPEL</sequence>
<dbReference type="InterPro" id="IPR027417">
    <property type="entry name" value="P-loop_NTPase"/>
</dbReference>
<proteinExistence type="predicted"/>
<dbReference type="SUPFAM" id="SSF46785">
    <property type="entry name" value="Winged helix' DNA-binding domain"/>
    <property type="match status" value="1"/>
</dbReference>
<dbReference type="InterPro" id="IPR003591">
    <property type="entry name" value="Leu-rich_rpt_typical-subtyp"/>
</dbReference>
<dbReference type="InterPro" id="IPR042197">
    <property type="entry name" value="Apaf_helical"/>
</dbReference>
<evidence type="ECO:0000259" key="5">
    <source>
        <dbReference type="Pfam" id="PF00931"/>
    </source>
</evidence>
<dbReference type="InterPro" id="IPR058192">
    <property type="entry name" value="WHD_ROQ1-like"/>
</dbReference>
<evidence type="ECO:0000256" key="2">
    <source>
        <dbReference type="ARBA" id="ARBA00022737"/>
    </source>
</evidence>
<evidence type="ECO:0000256" key="4">
    <source>
        <dbReference type="SAM" id="MobiDB-lite"/>
    </source>
</evidence>
<feature type="domain" description="NB-ARC" evidence="5">
    <location>
        <begin position="38"/>
        <end position="206"/>
    </location>
</feature>